<evidence type="ECO:0000256" key="1">
    <source>
        <dbReference type="SAM" id="MobiDB-lite"/>
    </source>
</evidence>
<keyword evidence="3" id="KW-1185">Reference proteome</keyword>
<evidence type="ECO:0000313" key="3">
    <source>
        <dbReference type="Proteomes" id="UP000187209"/>
    </source>
</evidence>
<comment type="caution">
    <text evidence="2">The sequence shown here is derived from an EMBL/GenBank/DDBJ whole genome shotgun (WGS) entry which is preliminary data.</text>
</comment>
<organism evidence="2 3">
    <name type="scientific">Stentor coeruleus</name>
    <dbReference type="NCBI Taxonomy" id="5963"/>
    <lineage>
        <taxon>Eukaryota</taxon>
        <taxon>Sar</taxon>
        <taxon>Alveolata</taxon>
        <taxon>Ciliophora</taxon>
        <taxon>Postciliodesmatophora</taxon>
        <taxon>Heterotrichea</taxon>
        <taxon>Heterotrichida</taxon>
        <taxon>Stentoridae</taxon>
        <taxon>Stentor</taxon>
    </lineage>
</organism>
<gene>
    <name evidence="2" type="ORF">SteCoe_30727</name>
</gene>
<dbReference type="AlphaFoldDB" id="A0A1R2B313"/>
<accession>A0A1R2B313</accession>
<name>A0A1R2B313_9CILI</name>
<dbReference type="Proteomes" id="UP000187209">
    <property type="component" value="Unassembled WGS sequence"/>
</dbReference>
<protein>
    <submittedName>
        <fullName evidence="2">Uncharacterized protein</fullName>
    </submittedName>
</protein>
<sequence>MEGHRPKTRTELHEKRKLEMRKLSGDFIENYINSRPLFLEFPCQTFTPSIIVPSPYIHNPKIISKSQLDSYRRKKGLEENEQTKNFNCKTLAERIEERELLSMLQSPMLKIKKKIEQQREIDLKKCEDKFSKRPSGVHGEELPKFSEHLQGYWKIKKGYIENPDMKNKERSSSRPISEFCRLRVKSSSVDCEVTLKPGEINPFPNFTPPESEVTSFRTSSRSFYNDEMLFSRPASQMSQGSKTSKPSRAMTASEKPRINNKTRPLTASFGSKPSSAFKRSLIRSSGFQ</sequence>
<evidence type="ECO:0000313" key="2">
    <source>
        <dbReference type="EMBL" id="OMJ71139.1"/>
    </source>
</evidence>
<feature type="compositionally biased region" description="Polar residues" evidence="1">
    <location>
        <begin position="233"/>
        <end position="246"/>
    </location>
</feature>
<dbReference type="EMBL" id="MPUH01001019">
    <property type="protein sequence ID" value="OMJ71139.1"/>
    <property type="molecule type" value="Genomic_DNA"/>
</dbReference>
<reference evidence="2 3" key="1">
    <citation type="submission" date="2016-11" db="EMBL/GenBank/DDBJ databases">
        <title>The macronuclear genome of Stentor coeruleus: a giant cell with tiny introns.</title>
        <authorList>
            <person name="Slabodnick M."/>
            <person name="Ruby J.G."/>
            <person name="Reiff S.B."/>
            <person name="Swart E.C."/>
            <person name="Gosai S."/>
            <person name="Prabakaran S."/>
            <person name="Witkowska E."/>
            <person name="Larue G.E."/>
            <person name="Fisher S."/>
            <person name="Freeman R.M."/>
            <person name="Gunawardena J."/>
            <person name="Chu W."/>
            <person name="Stover N.A."/>
            <person name="Gregory B.D."/>
            <person name="Nowacki M."/>
            <person name="Derisi J."/>
            <person name="Roy S.W."/>
            <person name="Marshall W.F."/>
            <person name="Sood P."/>
        </authorList>
    </citation>
    <scope>NUCLEOTIDE SEQUENCE [LARGE SCALE GENOMIC DNA]</scope>
    <source>
        <strain evidence="2">WM001</strain>
    </source>
</reference>
<proteinExistence type="predicted"/>
<feature type="region of interest" description="Disordered" evidence="1">
    <location>
        <begin position="231"/>
        <end position="288"/>
    </location>
</feature>
<feature type="compositionally biased region" description="Polar residues" evidence="1">
    <location>
        <begin position="259"/>
        <end position="274"/>
    </location>
</feature>